<dbReference type="PANTHER" id="PTHR30489:SF0">
    <property type="entry name" value="LIPOPROTEIN-RELEASING SYSTEM TRANSMEMBRANE PROTEIN LOLE"/>
    <property type="match status" value="1"/>
</dbReference>
<comment type="subcellular location">
    <subcellularLocation>
        <location evidence="1">Cell membrane</location>
        <topology evidence="1">Multi-pass membrane protein</topology>
    </subcellularLocation>
</comment>
<evidence type="ECO:0000259" key="8">
    <source>
        <dbReference type="Pfam" id="PF02687"/>
    </source>
</evidence>
<feature type="transmembrane region" description="Helical" evidence="7">
    <location>
        <begin position="16"/>
        <end position="35"/>
    </location>
</feature>
<reference evidence="10 11" key="1">
    <citation type="submission" date="2018-06" db="EMBL/GenBank/DDBJ databases">
        <title>Genomic Encyclopedia of Type Strains, Phase IV (KMG-IV): sequencing the most valuable type-strain genomes for metagenomic binning, comparative biology and taxonomic classification.</title>
        <authorList>
            <person name="Goeker M."/>
        </authorList>
    </citation>
    <scope>NUCLEOTIDE SEQUENCE [LARGE SCALE GENOMIC DNA]</scope>
    <source>
        <strain evidence="10 11">DSM 18048</strain>
    </source>
</reference>
<dbReference type="GO" id="GO:0098797">
    <property type="term" value="C:plasma membrane protein complex"/>
    <property type="evidence" value="ECO:0007669"/>
    <property type="project" value="TreeGrafter"/>
</dbReference>
<keyword evidence="5 7" id="KW-1133">Transmembrane helix</keyword>
<evidence type="ECO:0000256" key="6">
    <source>
        <dbReference type="ARBA" id="ARBA00023136"/>
    </source>
</evidence>
<dbReference type="PANTHER" id="PTHR30489">
    <property type="entry name" value="LIPOPROTEIN-RELEASING SYSTEM TRANSMEMBRANE PROTEIN LOLE"/>
    <property type="match status" value="1"/>
</dbReference>
<accession>A0A318SPY8</accession>
<feature type="transmembrane region" description="Helical" evidence="7">
    <location>
        <begin position="250"/>
        <end position="275"/>
    </location>
</feature>
<gene>
    <name evidence="10" type="ORF">DES52_104164</name>
</gene>
<evidence type="ECO:0000256" key="2">
    <source>
        <dbReference type="ARBA" id="ARBA00005236"/>
    </source>
</evidence>
<keyword evidence="10" id="KW-0449">Lipoprotein</keyword>
<feature type="domain" description="MacB-like periplasmic core" evidence="9">
    <location>
        <begin position="16"/>
        <end position="221"/>
    </location>
</feature>
<dbReference type="InterPro" id="IPR003838">
    <property type="entry name" value="ABC3_permease_C"/>
</dbReference>
<evidence type="ECO:0000256" key="5">
    <source>
        <dbReference type="ARBA" id="ARBA00022989"/>
    </source>
</evidence>
<evidence type="ECO:0000256" key="7">
    <source>
        <dbReference type="SAM" id="Phobius"/>
    </source>
</evidence>
<evidence type="ECO:0000256" key="4">
    <source>
        <dbReference type="ARBA" id="ARBA00022692"/>
    </source>
</evidence>
<evidence type="ECO:0000259" key="9">
    <source>
        <dbReference type="Pfam" id="PF12704"/>
    </source>
</evidence>
<proteinExistence type="inferred from homology"/>
<feature type="transmembrane region" description="Helical" evidence="7">
    <location>
        <begin position="350"/>
        <end position="369"/>
    </location>
</feature>
<dbReference type="Pfam" id="PF12704">
    <property type="entry name" value="MacB_PCD"/>
    <property type="match status" value="1"/>
</dbReference>
<keyword evidence="3" id="KW-1003">Cell membrane</keyword>
<protein>
    <submittedName>
        <fullName evidence="10">Lipoprotein-releasing system permease protein</fullName>
    </submittedName>
</protein>
<dbReference type="Pfam" id="PF02687">
    <property type="entry name" value="FtsX"/>
    <property type="match status" value="1"/>
</dbReference>
<evidence type="ECO:0000313" key="10">
    <source>
        <dbReference type="EMBL" id="PYE54893.1"/>
    </source>
</evidence>
<keyword evidence="6 7" id="KW-0472">Membrane</keyword>
<feature type="domain" description="ABC3 transporter permease C-terminal" evidence="8">
    <location>
        <begin position="253"/>
        <end position="377"/>
    </location>
</feature>
<sequence length="382" mass="41557">MTLARAYLRRRRTQNVITVLGIAVGVMVLITALSLTNGFSRALVDATLRATPQLTLNHYAPPSAPVDEVERRIGRDSDVTAFTPYFADKALLTRPADQGRSAGVDFATIFGVTPRAADVLTLTPRERDLVRSLRPGEIVLGSALAQSVGAFEGDKLRLLNSSQRRGELRVKGLFRTGNFVIDSGYAFVRIETLQKLANTKGITGYQARLRDPDRAPGVGRRLVRGEPMLAIPWQDLNRTLIDQLALQKRVIGFVVFLIVIVAAFGIANVLTLTVFEKTSDIAILRAIGAKRRAIQGAFVLQGLFLGGVGLVLGNVLALLVAAYFTVRPFQLPGDLYFISALPVELRITDVLWVNAVSLATTLLAALLPARRAANIEPARVIR</sequence>
<dbReference type="InterPro" id="IPR025857">
    <property type="entry name" value="MacB_PCD"/>
</dbReference>
<keyword evidence="4 7" id="KW-0812">Transmembrane</keyword>
<name>A0A318SPY8_9DEIO</name>
<evidence type="ECO:0000313" key="11">
    <source>
        <dbReference type="Proteomes" id="UP000248326"/>
    </source>
</evidence>
<dbReference type="Proteomes" id="UP000248326">
    <property type="component" value="Unassembled WGS sequence"/>
</dbReference>
<evidence type="ECO:0000256" key="1">
    <source>
        <dbReference type="ARBA" id="ARBA00004651"/>
    </source>
</evidence>
<dbReference type="EMBL" id="QJSX01000004">
    <property type="protein sequence ID" value="PYE54893.1"/>
    <property type="molecule type" value="Genomic_DNA"/>
</dbReference>
<dbReference type="AlphaFoldDB" id="A0A318SPY8"/>
<feature type="transmembrane region" description="Helical" evidence="7">
    <location>
        <begin position="296"/>
        <end position="324"/>
    </location>
</feature>
<keyword evidence="11" id="KW-1185">Reference proteome</keyword>
<dbReference type="InterPro" id="IPR051447">
    <property type="entry name" value="Lipoprotein-release_system"/>
</dbReference>
<comment type="caution">
    <text evidence="10">The sequence shown here is derived from an EMBL/GenBank/DDBJ whole genome shotgun (WGS) entry which is preliminary data.</text>
</comment>
<comment type="similarity">
    <text evidence="2">Belongs to the ABC-4 integral membrane protein family. LolC/E subfamily.</text>
</comment>
<evidence type="ECO:0000256" key="3">
    <source>
        <dbReference type="ARBA" id="ARBA00022475"/>
    </source>
</evidence>
<dbReference type="GO" id="GO:0044874">
    <property type="term" value="P:lipoprotein localization to outer membrane"/>
    <property type="evidence" value="ECO:0007669"/>
    <property type="project" value="TreeGrafter"/>
</dbReference>
<organism evidence="10 11">
    <name type="scientific">Deinococcus yavapaiensis KR-236</name>
    <dbReference type="NCBI Taxonomy" id="694435"/>
    <lineage>
        <taxon>Bacteria</taxon>
        <taxon>Thermotogati</taxon>
        <taxon>Deinococcota</taxon>
        <taxon>Deinococci</taxon>
        <taxon>Deinococcales</taxon>
        <taxon>Deinococcaceae</taxon>
        <taxon>Deinococcus</taxon>
    </lineage>
</organism>